<evidence type="ECO:0000313" key="2">
    <source>
        <dbReference type="Proteomes" id="UP001165960"/>
    </source>
</evidence>
<keyword evidence="2" id="KW-1185">Reference proteome</keyword>
<evidence type="ECO:0000313" key="1">
    <source>
        <dbReference type="EMBL" id="KAJ9079592.1"/>
    </source>
</evidence>
<reference evidence="1" key="1">
    <citation type="submission" date="2022-04" db="EMBL/GenBank/DDBJ databases">
        <title>Genome of the entomopathogenic fungus Entomophthora muscae.</title>
        <authorList>
            <person name="Elya C."/>
            <person name="Lovett B.R."/>
            <person name="Lee E."/>
            <person name="Macias A.M."/>
            <person name="Hajek A.E."/>
            <person name="De Bivort B.L."/>
            <person name="Kasson M.T."/>
            <person name="De Fine Licht H.H."/>
            <person name="Stajich J.E."/>
        </authorList>
    </citation>
    <scope>NUCLEOTIDE SEQUENCE</scope>
    <source>
        <strain evidence="1">Berkeley</strain>
    </source>
</reference>
<name>A0ACC2TZG7_9FUNG</name>
<comment type="caution">
    <text evidence="1">The sequence shown here is derived from an EMBL/GenBank/DDBJ whole genome shotgun (WGS) entry which is preliminary data.</text>
</comment>
<protein>
    <submittedName>
        <fullName evidence="1">Uncharacterized protein</fullName>
    </submittedName>
</protein>
<sequence length="86" mass="9049">MKMFGACFTLASVLSLGPCPNPRTESCLSAGSPKMPCKAANCPPCWIQQDANNWACYNKSSTPNGPAKCPDWQGVVDITAPPSNCA</sequence>
<dbReference type="EMBL" id="QTSX02001693">
    <property type="protein sequence ID" value="KAJ9079592.1"/>
    <property type="molecule type" value="Genomic_DNA"/>
</dbReference>
<gene>
    <name evidence="1" type="ORF">DSO57_1033853</name>
</gene>
<accession>A0ACC2TZG7</accession>
<organism evidence="1 2">
    <name type="scientific">Entomophthora muscae</name>
    <dbReference type="NCBI Taxonomy" id="34485"/>
    <lineage>
        <taxon>Eukaryota</taxon>
        <taxon>Fungi</taxon>
        <taxon>Fungi incertae sedis</taxon>
        <taxon>Zoopagomycota</taxon>
        <taxon>Entomophthoromycotina</taxon>
        <taxon>Entomophthoromycetes</taxon>
        <taxon>Entomophthorales</taxon>
        <taxon>Entomophthoraceae</taxon>
        <taxon>Entomophthora</taxon>
    </lineage>
</organism>
<dbReference type="Proteomes" id="UP001165960">
    <property type="component" value="Unassembled WGS sequence"/>
</dbReference>
<proteinExistence type="predicted"/>